<comment type="caution">
    <text evidence="3">The sequence shown here is derived from an EMBL/GenBank/DDBJ whole genome shotgun (WGS) entry which is preliminary data.</text>
</comment>
<protein>
    <submittedName>
        <fullName evidence="3">Uncharacterized protein</fullName>
    </submittedName>
</protein>
<reference evidence="3 4" key="1">
    <citation type="submission" date="2021-08" db="EMBL/GenBank/DDBJ databases">
        <title>Draft Genome Sequence of Phanerochaete sordida strain YK-624.</title>
        <authorList>
            <person name="Mori T."/>
            <person name="Dohra H."/>
            <person name="Suzuki T."/>
            <person name="Kawagishi H."/>
            <person name="Hirai H."/>
        </authorList>
    </citation>
    <scope>NUCLEOTIDE SEQUENCE [LARGE SCALE GENOMIC DNA]</scope>
    <source>
        <strain evidence="3 4">YK-624</strain>
    </source>
</reference>
<accession>A0A9P3LDJ4</accession>
<proteinExistence type="predicted"/>
<evidence type="ECO:0000256" key="1">
    <source>
        <dbReference type="SAM" id="MobiDB-lite"/>
    </source>
</evidence>
<dbReference type="AlphaFoldDB" id="A0A9P3LDJ4"/>
<dbReference type="Proteomes" id="UP000703269">
    <property type="component" value="Unassembled WGS sequence"/>
</dbReference>
<feature type="region of interest" description="Disordered" evidence="1">
    <location>
        <begin position="1"/>
        <end position="45"/>
    </location>
</feature>
<feature type="transmembrane region" description="Helical" evidence="2">
    <location>
        <begin position="61"/>
        <end position="78"/>
    </location>
</feature>
<keyword evidence="2" id="KW-1133">Transmembrane helix</keyword>
<keyword evidence="2" id="KW-0812">Transmembrane</keyword>
<dbReference type="EMBL" id="BPQB01000017">
    <property type="protein sequence ID" value="GJE90624.1"/>
    <property type="molecule type" value="Genomic_DNA"/>
</dbReference>
<evidence type="ECO:0000256" key="2">
    <source>
        <dbReference type="SAM" id="Phobius"/>
    </source>
</evidence>
<organism evidence="3 4">
    <name type="scientific">Phanerochaete sordida</name>
    <dbReference type="NCBI Taxonomy" id="48140"/>
    <lineage>
        <taxon>Eukaryota</taxon>
        <taxon>Fungi</taxon>
        <taxon>Dikarya</taxon>
        <taxon>Basidiomycota</taxon>
        <taxon>Agaricomycotina</taxon>
        <taxon>Agaricomycetes</taxon>
        <taxon>Polyporales</taxon>
        <taxon>Phanerochaetaceae</taxon>
        <taxon>Phanerochaete</taxon>
    </lineage>
</organism>
<gene>
    <name evidence="3" type="ORF">PsYK624_067680</name>
</gene>
<evidence type="ECO:0000313" key="3">
    <source>
        <dbReference type="EMBL" id="GJE90624.1"/>
    </source>
</evidence>
<keyword evidence="2" id="KW-0472">Membrane</keyword>
<keyword evidence="4" id="KW-1185">Reference proteome</keyword>
<evidence type="ECO:0000313" key="4">
    <source>
        <dbReference type="Proteomes" id="UP000703269"/>
    </source>
</evidence>
<name>A0A9P3LDJ4_9APHY</name>
<feature type="transmembrane region" description="Helical" evidence="2">
    <location>
        <begin position="271"/>
        <end position="291"/>
    </location>
</feature>
<sequence>MANDSNTSDKDRGAMSNMSDLSSDEPLDLASTNPSARPERLAAPGNPPAALNLRQLASEPALSWGLFFLAGSAILRYAPRRPGVWRRRGLLGVYCGVECAAEYAYDAYDARVRDAYYAAEDSPRRQMWRRLAFVMEVPHAAASVRSILTEAWRDRCDDETLSKAHDVVALAVARVRERVGLAQRLYWSALSSGASRRAWIFTAMVSRRMNKDALEEIAPTGDSEAQELLFLMPAYLATLEHYDRWQTVSTTAHLAIVVAAVAGFARNTLVLRLSLAGGVASLAALIACGVIHRTMVHTADSFKDVELLNSALAVVLKDPRALGLLLPRYELEERLKKL</sequence>
<feature type="transmembrane region" description="Helical" evidence="2">
    <location>
        <begin position="245"/>
        <end position="265"/>
    </location>
</feature>